<dbReference type="GO" id="GO:0007166">
    <property type="term" value="P:cell surface receptor signaling pathway"/>
    <property type="evidence" value="ECO:0007669"/>
    <property type="project" value="TreeGrafter"/>
</dbReference>
<evidence type="ECO:0000259" key="12">
    <source>
        <dbReference type="PROSITE" id="PS50835"/>
    </source>
</evidence>
<dbReference type="AlphaFoldDB" id="A0A6P6NID3"/>
<dbReference type="InterPro" id="IPR003598">
    <property type="entry name" value="Ig_sub2"/>
</dbReference>
<dbReference type="InterPro" id="IPR013783">
    <property type="entry name" value="Ig-like_fold"/>
</dbReference>
<dbReference type="SMART" id="SM00409">
    <property type="entry name" value="IG"/>
    <property type="match status" value="3"/>
</dbReference>
<reference evidence="14" key="1">
    <citation type="submission" date="2025-08" db="UniProtKB">
        <authorList>
            <consortium name="RefSeq"/>
        </authorList>
    </citation>
    <scope>IDENTIFICATION</scope>
    <source>
        <strain evidence="14">Wakin</strain>
        <tissue evidence="14">Muscle</tissue>
    </source>
</reference>
<feature type="domain" description="Ig-like" evidence="12">
    <location>
        <begin position="116"/>
        <end position="237"/>
    </location>
</feature>
<dbReference type="GO" id="GO:0042102">
    <property type="term" value="P:positive regulation of T cell proliferation"/>
    <property type="evidence" value="ECO:0007669"/>
    <property type="project" value="TreeGrafter"/>
</dbReference>
<dbReference type="Gene3D" id="2.60.40.10">
    <property type="entry name" value="Immunoglobulins"/>
    <property type="match status" value="3"/>
</dbReference>
<evidence type="ECO:0000256" key="4">
    <source>
        <dbReference type="ARBA" id="ARBA00022729"/>
    </source>
</evidence>
<dbReference type="KEGG" id="caua:113081017"/>
<sequence>MHNHHTPKEGLTVRGPSAPLVAPLGSSVVFLCYVDDPLPVEDLEVEWRRPDSETLVHLYQDGKSQTEVQQQDYQNRAHFFTDQIQHGNFSLRLDDLRAEDAGEYICTVHSQQESGETVVQINVDVVRLRVSGSDESISASVGEDVTLSCSVDSHFTPEHIDVTWKKTDENIQVLLYKNNEPVPDSADLRYRERVEFFTDEIPKLNFSLRLKSVRSEDKGIYMCEVFAGGLSANTTVELEQLGFSVSHIMVLILCVSASGSALLLCCLIYCRNKNGLTVMYSQSRLVDLGSSMVLKCYRVKPLETEDLKVEWRRTDTKTLVHLYQDGKGQTEKQQEDYQNRAHFFTDQIQHGNFSLRLDDLRAEDEGEYTCTVYSKQRSVFSTQASLEPRLLDSVLHLHLFLVVCPNMIMFFAFVFWGVSEGSVSETVCCCALYFLRPLLLLWAAPFIKDLFSVQIKTWIQKYSYVAEYAVFSLVMYSALFASAWERFLNYAVFSKVMMIGLFVIVFVCCLCKITYILVSEVWKKTGRIFEIFDLVADMTFRILPTLQFILLFYTFGSTRGGLIMVVILPVLLMMMTNDRWLYRCRRGSVCEDEKGTSVIASNESAAF</sequence>
<evidence type="ECO:0000256" key="2">
    <source>
        <dbReference type="ARBA" id="ARBA00022475"/>
    </source>
</evidence>
<dbReference type="SUPFAM" id="SSF48726">
    <property type="entry name" value="Immunoglobulin"/>
    <property type="match status" value="3"/>
</dbReference>
<dbReference type="GO" id="GO:0031295">
    <property type="term" value="P:T cell costimulation"/>
    <property type="evidence" value="ECO:0007669"/>
    <property type="project" value="TreeGrafter"/>
</dbReference>
<comment type="subcellular location">
    <subcellularLocation>
        <location evidence="1">Cell membrane</location>
        <topology evidence="1">Single-pass type I membrane protein</topology>
    </subcellularLocation>
</comment>
<feature type="transmembrane region" description="Helical" evidence="11">
    <location>
        <begin position="397"/>
        <end position="418"/>
    </location>
</feature>
<dbReference type="Proteomes" id="UP000515129">
    <property type="component" value="Unplaced"/>
</dbReference>
<keyword evidence="3 11" id="KW-0812">Transmembrane</keyword>
<proteinExistence type="predicted"/>
<keyword evidence="8" id="KW-0675">Receptor</keyword>
<dbReference type="RefSeq" id="XP_026108865.1">
    <property type="nucleotide sequence ID" value="XM_026253080.1"/>
</dbReference>
<keyword evidence="5 11" id="KW-1133">Transmembrane helix</keyword>
<keyword evidence="2" id="KW-1003">Cell membrane</keyword>
<evidence type="ECO:0000256" key="8">
    <source>
        <dbReference type="ARBA" id="ARBA00023170"/>
    </source>
</evidence>
<evidence type="ECO:0000256" key="10">
    <source>
        <dbReference type="ARBA" id="ARBA00023319"/>
    </source>
</evidence>
<keyword evidence="4" id="KW-0732">Signal</keyword>
<evidence type="ECO:0000256" key="9">
    <source>
        <dbReference type="ARBA" id="ARBA00023180"/>
    </source>
</evidence>
<dbReference type="PANTHER" id="PTHR25466">
    <property type="entry name" value="T-LYMPHOCYTE ACTIVATION ANTIGEN"/>
    <property type="match status" value="1"/>
</dbReference>
<dbReference type="InterPro" id="IPR003599">
    <property type="entry name" value="Ig_sub"/>
</dbReference>
<keyword evidence="9" id="KW-0325">Glycoprotein</keyword>
<dbReference type="InterPro" id="IPR007110">
    <property type="entry name" value="Ig-like_dom"/>
</dbReference>
<feature type="transmembrane region" description="Helical" evidence="11">
    <location>
        <begin position="248"/>
        <end position="270"/>
    </location>
</feature>
<dbReference type="InterPro" id="IPR013106">
    <property type="entry name" value="Ig_V-set"/>
</dbReference>
<dbReference type="GO" id="GO:0006955">
    <property type="term" value="P:immune response"/>
    <property type="evidence" value="ECO:0007669"/>
    <property type="project" value="TreeGrafter"/>
</dbReference>
<dbReference type="Pfam" id="PF07686">
    <property type="entry name" value="V-set"/>
    <property type="match status" value="3"/>
</dbReference>
<evidence type="ECO:0000256" key="3">
    <source>
        <dbReference type="ARBA" id="ARBA00022692"/>
    </source>
</evidence>
<dbReference type="GO" id="GO:0071222">
    <property type="term" value="P:cellular response to lipopolysaccharide"/>
    <property type="evidence" value="ECO:0007669"/>
    <property type="project" value="TreeGrafter"/>
</dbReference>
<accession>A0A6P6NID3</accession>
<dbReference type="GO" id="GO:0042130">
    <property type="term" value="P:negative regulation of T cell proliferation"/>
    <property type="evidence" value="ECO:0007669"/>
    <property type="project" value="TreeGrafter"/>
</dbReference>
<evidence type="ECO:0000256" key="7">
    <source>
        <dbReference type="ARBA" id="ARBA00023157"/>
    </source>
</evidence>
<keyword evidence="6 11" id="KW-0472">Membrane</keyword>
<feature type="transmembrane region" description="Helical" evidence="11">
    <location>
        <begin position="424"/>
        <end position="444"/>
    </location>
</feature>
<dbReference type="PROSITE" id="PS50835">
    <property type="entry name" value="IG_LIKE"/>
    <property type="match status" value="3"/>
</dbReference>
<evidence type="ECO:0000256" key="6">
    <source>
        <dbReference type="ARBA" id="ARBA00023136"/>
    </source>
</evidence>
<gene>
    <name evidence="14" type="primary">LOC113081017</name>
</gene>
<evidence type="ECO:0000313" key="14">
    <source>
        <dbReference type="RefSeq" id="XP_026108865.1"/>
    </source>
</evidence>
<feature type="transmembrane region" description="Helical" evidence="11">
    <location>
        <begin position="496"/>
        <end position="518"/>
    </location>
</feature>
<dbReference type="GO" id="GO:0009897">
    <property type="term" value="C:external side of plasma membrane"/>
    <property type="evidence" value="ECO:0007669"/>
    <property type="project" value="TreeGrafter"/>
</dbReference>
<protein>
    <submittedName>
        <fullName evidence="14">Butyrophilin-like protein 2</fullName>
    </submittedName>
</protein>
<dbReference type="SMART" id="SM00406">
    <property type="entry name" value="IGv"/>
    <property type="match status" value="3"/>
</dbReference>
<evidence type="ECO:0000256" key="11">
    <source>
        <dbReference type="SAM" id="Phobius"/>
    </source>
</evidence>
<dbReference type="InterPro" id="IPR036179">
    <property type="entry name" value="Ig-like_dom_sf"/>
</dbReference>
<organism evidence="13 14">
    <name type="scientific">Carassius auratus</name>
    <name type="common">Goldfish</name>
    <dbReference type="NCBI Taxonomy" id="7957"/>
    <lineage>
        <taxon>Eukaryota</taxon>
        <taxon>Metazoa</taxon>
        <taxon>Chordata</taxon>
        <taxon>Craniata</taxon>
        <taxon>Vertebrata</taxon>
        <taxon>Euteleostomi</taxon>
        <taxon>Actinopterygii</taxon>
        <taxon>Neopterygii</taxon>
        <taxon>Teleostei</taxon>
        <taxon>Ostariophysi</taxon>
        <taxon>Cypriniformes</taxon>
        <taxon>Cyprinidae</taxon>
        <taxon>Cyprininae</taxon>
        <taxon>Carassius</taxon>
    </lineage>
</organism>
<dbReference type="PANTHER" id="PTHR25466:SF14">
    <property type="entry name" value="BUTYROPHILIN SUBFAMILY 2 MEMBER A2-LIKE-RELATED"/>
    <property type="match status" value="1"/>
</dbReference>
<name>A0A6P6NID3_CARAU</name>
<evidence type="ECO:0000256" key="1">
    <source>
        <dbReference type="ARBA" id="ARBA00004251"/>
    </source>
</evidence>
<keyword evidence="10" id="KW-0393">Immunoglobulin domain</keyword>
<keyword evidence="7" id="KW-1015">Disulfide bond</keyword>
<feature type="domain" description="Ig-like" evidence="12">
    <location>
        <begin position="7"/>
        <end position="108"/>
    </location>
</feature>
<keyword evidence="13" id="KW-1185">Reference proteome</keyword>
<dbReference type="FunFam" id="2.60.40.10:FF:000142">
    <property type="entry name" value="V-set domain-containing T-cell activation inhibitor 1"/>
    <property type="match status" value="3"/>
</dbReference>
<evidence type="ECO:0000313" key="13">
    <source>
        <dbReference type="Proteomes" id="UP000515129"/>
    </source>
</evidence>
<dbReference type="SMART" id="SM00408">
    <property type="entry name" value="IGc2"/>
    <property type="match status" value="3"/>
</dbReference>
<dbReference type="OrthoDB" id="10012075at2759"/>
<dbReference type="InterPro" id="IPR051713">
    <property type="entry name" value="T-cell_Activation_Regulation"/>
</dbReference>
<evidence type="ECO:0000256" key="5">
    <source>
        <dbReference type="ARBA" id="ARBA00022989"/>
    </source>
</evidence>
<feature type="transmembrane region" description="Helical" evidence="11">
    <location>
        <begin position="465"/>
        <end position="484"/>
    </location>
</feature>
<feature type="domain" description="Ig-like" evidence="12">
    <location>
        <begin position="289"/>
        <end position="387"/>
    </location>
</feature>
<dbReference type="GeneID" id="113081017"/>